<feature type="region of interest" description="Disordered" evidence="4">
    <location>
        <begin position="479"/>
        <end position="501"/>
    </location>
</feature>
<dbReference type="Proteomes" id="UP001431449">
    <property type="component" value="Unassembled WGS sequence"/>
</dbReference>
<dbReference type="SUPFAM" id="SSF63829">
    <property type="entry name" value="Calcium-dependent phosphotriesterase"/>
    <property type="match status" value="1"/>
</dbReference>
<protein>
    <recommendedName>
        <fullName evidence="2">histidine kinase</fullName>
        <ecNumber evidence="2">2.7.13.3</ecNumber>
    </recommendedName>
</protein>
<dbReference type="Gene3D" id="2.60.40.10">
    <property type="entry name" value="Immunoglobulins"/>
    <property type="match status" value="1"/>
</dbReference>
<evidence type="ECO:0000313" key="6">
    <source>
        <dbReference type="EMBL" id="MCK7595184.1"/>
    </source>
</evidence>
<keyword evidence="6" id="KW-0547">Nucleotide-binding</keyword>
<dbReference type="PANTHER" id="PTHR43547:SF2">
    <property type="entry name" value="HYBRID SIGNAL TRANSDUCTION HISTIDINE KINASE C"/>
    <property type="match status" value="1"/>
</dbReference>
<dbReference type="PANTHER" id="PTHR43547">
    <property type="entry name" value="TWO-COMPONENT HISTIDINE KINASE"/>
    <property type="match status" value="1"/>
</dbReference>
<dbReference type="InterPro" id="IPR015943">
    <property type="entry name" value="WD40/YVTN_repeat-like_dom_sf"/>
</dbReference>
<dbReference type="CDD" id="cd00082">
    <property type="entry name" value="HisKA"/>
    <property type="match status" value="1"/>
</dbReference>
<feature type="domain" description="Histidine kinase" evidence="5">
    <location>
        <begin position="830"/>
        <end position="1062"/>
    </location>
</feature>
<dbReference type="InterPro" id="IPR036097">
    <property type="entry name" value="HisK_dim/P_sf"/>
</dbReference>
<evidence type="ECO:0000256" key="1">
    <source>
        <dbReference type="ARBA" id="ARBA00000085"/>
    </source>
</evidence>
<dbReference type="GO" id="GO:0005524">
    <property type="term" value="F:ATP binding"/>
    <property type="evidence" value="ECO:0007669"/>
    <property type="project" value="UniProtKB-KW"/>
</dbReference>
<evidence type="ECO:0000313" key="7">
    <source>
        <dbReference type="Proteomes" id="UP001431449"/>
    </source>
</evidence>
<keyword evidence="6" id="KW-0067">ATP-binding</keyword>
<sequence>MRVDSSLGLSQDSALSLAQDPRGYLWIGTQDGLNRWDGREMRVFRTDGRPGSIGSNWISSLLVDAGGRLWVGTSAGLFVHDATTETFLPADLDLPSDRHVYDLALARDGEVWTGSSAGLERWRAMEGADLVAEGALLFAPAEDPRVRAIEPDGSGRLWLAYGSGVHLFDPRTGSTEATPGTLRAFDEVVNDLLQDSRGRLWMAGDVGGVSLYDPQAESVRSPPALAGTRSYALAETEEGWLWIGTESTAIALEVVRDDWAPGDIHVHEHRPLDAGSVGRGRVRSLLSTDGEGIWLGTWDGGASGLHPERSRMLSMTPYTPGSEALRHPAVLALVESEGAFWLGTMDGVYRTDGSGLRPRLIPGSESISAYSLHVTADRILVGSASGLMQFNRENGTWQALTIDALRGARIRRLRQIDDALWLYAESRGLAVLDARTFDIREDHALPATIHHIQPVGDDLVVVSASNGLHWFSRDGREHRHLTPVDPSGDAAQQSIAGRPSSVLQDAEGRLWVTLYGAGLARMLWSPGQSPEAARFPLILAPPRLANAGVNLGLSDAKGYLWLATDRGISRFAPRSEEVVNFDRSDGALGRGYYYSAGADLGGRLFAAGSKDGYTLLEPGDGPDRRPARRPLLTAIEVDGRPLRVDGGGSGGLQKAPAYLDSWSLQAGAGRSLIFRFASPELLRPSHMHYRVLLEGFDPDWQQVDGARGMVAYGNLPPGHYILRLQAVRRSGEMSEVTSLNVHVMPFWWQTWPARIAAALILLLAGVLAYRARVTHLRQRQVELETRVAERTRAAETARLDAERALAELHSTQTELIRSEKLSALGQLVAGVAHEVNTPLGVVLTASSHLSGAIAEMRRRMEEGGISRRDFQAFLDATAEGSQLIQRNIERAADLVQSFKQVSVDRSSDGRRRFVLAQFLADLTTSLRPLWRHRPVTLRIDCDEELEMDSFPGALGQVLTNLVQNSLLHAFQGEVPGEMRIEASVLEPGRLRLRYADNGRGMSEATAARAFEPFFTTRRGGGGTGLGLHIVHNLVREKLGGSLRMDTHPDTGTRFEIDLPCNAP</sequence>
<organism evidence="6 7">
    <name type="scientific">Pseudomarimonas salicorniae</name>
    <dbReference type="NCBI Taxonomy" id="2933270"/>
    <lineage>
        <taxon>Bacteria</taxon>
        <taxon>Pseudomonadati</taxon>
        <taxon>Pseudomonadota</taxon>
        <taxon>Gammaproteobacteria</taxon>
        <taxon>Lysobacterales</taxon>
        <taxon>Lysobacteraceae</taxon>
        <taxon>Pseudomarimonas</taxon>
    </lineage>
</organism>
<name>A0ABT0GLS6_9GAMM</name>
<evidence type="ECO:0000256" key="2">
    <source>
        <dbReference type="ARBA" id="ARBA00012438"/>
    </source>
</evidence>
<dbReference type="SUPFAM" id="SSF55874">
    <property type="entry name" value="ATPase domain of HSP90 chaperone/DNA topoisomerase II/histidine kinase"/>
    <property type="match status" value="1"/>
</dbReference>
<evidence type="ECO:0000256" key="3">
    <source>
        <dbReference type="ARBA" id="ARBA00022553"/>
    </source>
</evidence>
<proteinExistence type="predicted"/>
<dbReference type="SMART" id="SM00387">
    <property type="entry name" value="HATPase_c"/>
    <property type="match status" value="1"/>
</dbReference>
<dbReference type="SUPFAM" id="SSF47384">
    <property type="entry name" value="Homodimeric domain of signal transducing histidine kinase"/>
    <property type="match status" value="1"/>
</dbReference>
<dbReference type="Gene3D" id="3.30.565.10">
    <property type="entry name" value="Histidine kinase-like ATPase, C-terminal domain"/>
    <property type="match status" value="1"/>
</dbReference>
<dbReference type="InterPro" id="IPR003594">
    <property type="entry name" value="HATPase_dom"/>
</dbReference>
<dbReference type="InterPro" id="IPR011123">
    <property type="entry name" value="Y_Y_Y"/>
</dbReference>
<evidence type="ECO:0000259" key="5">
    <source>
        <dbReference type="PROSITE" id="PS50109"/>
    </source>
</evidence>
<keyword evidence="7" id="KW-1185">Reference proteome</keyword>
<keyword evidence="3" id="KW-0597">Phosphoprotein</keyword>
<dbReference type="RefSeq" id="WP_248210965.1">
    <property type="nucleotide sequence ID" value="NZ_JALNMH010000014.1"/>
</dbReference>
<dbReference type="InterPro" id="IPR011110">
    <property type="entry name" value="Reg_prop"/>
</dbReference>
<dbReference type="EC" id="2.7.13.3" evidence="2"/>
<dbReference type="InterPro" id="IPR005467">
    <property type="entry name" value="His_kinase_dom"/>
</dbReference>
<dbReference type="EMBL" id="JALNMH010000014">
    <property type="protein sequence ID" value="MCK7595184.1"/>
    <property type="molecule type" value="Genomic_DNA"/>
</dbReference>
<dbReference type="PROSITE" id="PS50109">
    <property type="entry name" value="HIS_KIN"/>
    <property type="match status" value="1"/>
</dbReference>
<dbReference type="Pfam" id="PF07495">
    <property type="entry name" value="Y_Y_Y"/>
    <property type="match status" value="1"/>
</dbReference>
<dbReference type="InterPro" id="IPR036890">
    <property type="entry name" value="HATPase_C_sf"/>
</dbReference>
<dbReference type="SUPFAM" id="SSF50998">
    <property type="entry name" value="Quinoprotein alcohol dehydrogenase-like"/>
    <property type="match status" value="1"/>
</dbReference>
<gene>
    <name evidence="6" type="ORF">M0G41_16095</name>
</gene>
<dbReference type="InterPro" id="IPR013783">
    <property type="entry name" value="Ig-like_fold"/>
</dbReference>
<comment type="catalytic activity">
    <reaction evidence="1">
        <text>ATP + protein L-histidine = ADP + protein N-phospho-L-histidine.</text>
        <dbReference type="EC" id="2.7.13.3"/>
    </reaction>
</comment>
<dbReference type="Pfam" id="PF07494">
    <property type="entry name" value="Reg_prop"/>
    <property type="match status" value="2"/>
</dbReference>
<evidence type="ECO:0000256" key="4">
    <source>
        <dbReference type="SAM" id="MobiDB-lite"/>
    </source>
</evidence>
<dbReference type="InterPro" id="IPR011047">
    <property type="entry name" value="Quinoprotein_ADH-like_sf"/>
</dbReference>
<reference evidence="6" key="1">
    <citation type="submission" date="2022-04" db="EMBL/GenBank/DDBJ databases">
        <title>Lysobacter sp. CAU 1642 isolated from sea sand.</title>
        <authorList>
            <person name="Kim W."/>
        </authorList>
    </citation>
    <scope>NUCLEOTIDE SEQUENCE</scope>
    <source>
        <strain evidence="6">CAU 1642</strain>
    </source>
</reference>
<comment type="caution">
    <text evidence="6">The sequence shown here is derived from an EMBL/GenBank/DDBJ whole genome shotgun (WGS) entry which is preliminary data.</text>
</comment>
<accession>A0ABT0GLS6</accession>
<dbReference type="InterPro" id="IPR003661">
    <property type="entry name" value="HisK_dim/P_dom"/>
</dbReference>
<dbReference type="Gene3D" id="1.10.287.130">
    <property type="match status" value="1"/>
</dbReference>
<dbReference type="InterPro" id="IPR004358">
    <property type="entry name" value="Sig_transdc_His_kin-like_C"/>
</dbReference>
<dbReference type="Pfam" id="PF02518">
    <property type="entry name" value="HATPase_c"/>
    <property type="match status" value="1"/>
</dbReference>
<dbReference type="PRINTS" id="PR00344">
    <property type="entry name" value="BCTRLSENSOR"/>
</dbReference>
<dbReference type="Gene3D" id="2.130.10.10">
    <property type="entry name" value="YVTN repeat-like/Quinoprotein amine dehydrogenase"/>
    <property type="match status" value="2"/>
</dbReference>